<dbReference type="InterPro" id="IPR050640">
    <property type="entry name" value="Bact_2-comp_sensor_kinase"/>
</dbReference>
<dbReference type="PANTHER" id="PTHR34220:SF7">
    <property type="entry name" value="SENSOR HISTIDINE KINASE YPDA"/>
    <property type="match status" value="1"/>
</dbReference>
<dbReference type="GO" id="GO:0016020">
    <property type="term" value="C:membrane"/>
    <property type="evidence" value="ECO:0007669"/>
    <property type="project" value="InterPro"/>
</dbReference>
<dbReference type="KEGG" id="pmaw:MACH26_10380"/>
<organism evidence="3 4">
    <name type="scientific">Planctobacterium marinum</name>
    <dbReference type="NCBI Taxonomy" id="1631968"/>
    <lineage>
        <taxon>Bacteria</taxon>
        <taxon>Pseudomonadati</taxon>
        <taxon>Pseudomonadota</taxon>
        <taxon>Gammaproteobacteria</taxon>
        <taxon>Alteromonadales</taxon>
        <taxon>Alteromonadaceae</taxon>
        <taxon>Planctobacterium</taxon>
    </lineage>
</organism>
<dbReference type="Proteomes" id="UP001333710">
    <property type="component" value="Chromosome"/>
</dbReference>
<dbReference type="PANTHER" id="PTHR34220">
    <property type="entry name" value="SENSOR HISTIDINE KINASE YPDA"/>
    <property type="match status" value="1"/>
</dbReference>
<feature type="transmembrane region" description="Helical" evidence="1">
    <location>
        <begin position="25"/>
        <end position="47"/>
    </location>
</feature>
<keyword evidence="1" id="KW-1133">Transmembrane helix</keyword>
<dbReference type="InterPro" id="IPR036890">
    <property type="entry name" value="HATPase_C_sf"/>
</dbReference>
<dbReference type="GO" id="GO:0000155">
    <property type="term" value="F:phosphorelay sensor kinase activity"/>
    <property type="evidence" value="ECO:0007669"/>
    <property type="project" value="InterPro"/>
</dbReference>
<dbReference type="AlphaFoldDB" id="A0AA48HN26"/>
<keyword evidence="1" id="KW-0812">Transmembrane</keyword>
<dbReference type="Pfam" id="PF06580">
    <property type="entry name" value="His_kinase"/>
    <property type="match status" value="1"/>
</dbReference>
<dbReference type="Gene3D" id="3.30.565.10">
    <property type="entry name" value="Histidine kinase-like ATPase, C-terminal domain"/>
    <property type="match status" value="1"/>
</dbReference>
<proteinExistence type="predicted"/>
<feature type="transmembrane region" description="Helical" evidence="1">
    <location>
        <begin position="59"/>
        <end position="78"/>
    </location>
</feature>
<dbReference type="RefSeq" id="WP_338291494.1">
    <property type="nucleotide sequence ID" value="NZ_AP027272.1"/>
</dbReference>
<evidence type="ECO:0000313" key="3">
    <source>
        <dbReference type="EMBL" id="BDX05517.1"/>
    </source>
</evidence>
<feature type="transmembrane region" description="Helical" evidence="1">
    <location>
        <begin position="99"/>
        <end position="117"/>
    </location>
</feature>
<evidence type="ECO:0000256" key="1">
    <source>
        <dbReference type="SAM" id="Phobius"/>
    </source>
</evidence>
<protein>
    <recommendedName>
        <fullName evidence="2">Signal transduction histidine kinase internal region domain-containing protein</fullName>
    </recommendedName>
</protein>
<reference evidence="3" key="1">
    <citation type="submission" date="2023-01" db="EMBL/GenBank/DDBJ databases">
        <title>Complete genome sequence of Planctobacterium marinum strain Dej080120_11.</title>
        <authorList>
            <person name="Ueki S."/>
            <person name="Maruyama F."/>
        </authorList>
    </citation>
    <scope>NUCLEOTIDE SEQUENCE</scope>
    <source>
        <strain evidence="3">Dej080120_11</strain>
    </source>
</reference>
<evidence type="ECO:0000313" key="4">
    <source>
        <dbReference type="Proteomes" id="UP001333710"/>
    </source>
</evidence>
<feature type="domain" description="Signal transduction histidine kinase internal region" evidence="2">
    <location>
        <begin position="187"/>
        <end position="266"/>
    </location>
</feature>
<evidence type="ECO:0000259" key="2">
    <source>
        <dbReference type="Pfam" id="PF06580"/>
    </source>
</evidence>
<keyword evidence="1" id="KW-0472">Membrane</keyword>
<name>A0AA48HN26_9ALTE</name>
<feature type="transmembrane region" description="Helical" evidence="1">
    <location>
        <begin position="149"/>
        <end position="171"/>
    </location>
</feature>
<sequence>MISGPKFKRFVTYYWRLSRNYSTPYAIAQLLVFAVTTFNILSNILVLGLDESLGGLAGYVARGLTEGLLFLVFCHYVLRGYLKTQFIQYSVNLKRGLRLLALLAGISALHVLFIYHFDASSYFGDLETDSMTIVINEKEHVVDFNTPQIWVIALLNQLILYLLWSLLYIFWHATKSKRELQKQVQEARIQQLTNQLNPHFLFNTLNSIRAMIFEDKTKAAELVTQLSELFRTHLQAHLKPSTTVEEEWRIAKQYLDIEKVRLEERLQLNIDIEPDTLEQKLPTLLLLTLAENAIKHGIAPVVNEGLLSLKTQKTAPDRWQLVMSNSVAREQQMPGTKTGLKNTRQRLQLMFADKAQLQITKSADNFTVTLDLPYV</sequence>
<keyword evidence="4" id="KW-1185">Reference proteome</keyword>
<gene>
    <name evidence="3" type="ORF">MACH26_10380</name>
</gene>
<dbReference type="InterPro" id="IPR010559">
    <property type="entry name" value="Sig_transdc_His_kin_internal"/>
</dbReference>
<dbReference type="EMBL" id="AP027272">
    <property type="protein sequence ID" value="BDX05517.1"/>
    <property type="molecule type" value="Genomic_DNA"/>
</dbReference>
<accession>A0AA48HN26</accession>